<keyword evidence="10" id="KW-1185">Reference proteome</keyword>
<dbReference type="PANTHER" id="PTHR31985">
    <property type="entry name" value="ETHYLENE-RESPONSIVE TRANSCRIPTION FACTOR ERF042-RELATED"/>
    <property type="match status" value="1"/>
</dbReference>
<dbReference type="GO" id="GO:0003677">
    <property type="term" value="F:DNA binding"/>
    <property type="evidence" value="ECO:0007669"/>
    <property type="project" value="UniProtKB-KW"/>
</dbReference>
<dbReference type="Pfam" id="PF00847">
    <property type="entry name" value="AP2"/>
    <property type="match status" value="1"/>
</dbReference>
<keyword evidence="2" id="KW-0805">Transcription regulation</keyword>
<dbReference type="InterPro" id="IPR001471">
    <property type="entry name" value="AP2/ERF_dom"/>
</dbReference>
<dbReference type="SUPFAM" id="SSF54171">
    <property type="entry name" value="DNA-binding domain"/>
    <property type="match status" value="1"/>
</dbReference>
<dbReference type="Gene3D" id="3.30.730.10">
    <property type="entry name" value="AP2/ERF domain"/>
    <property type="match status" value="1"/>
</dbReference>
<keyword evidence="6" id="KW-0539">Nucleus</keyword>
<evidence type="ECO:0000256" key="2">
    <source>
        <dbReference type="ARBA" id="ARBA00023015"/>
    </source>
</evidence>
<sequence>MVRPSARRESRNVVQDGRYKGVRMRKWGKWVAEVRRPNSRDRIWLGSYETAEAAARAYDAAARSRWQRFGGVRKYYRVKLSSPLVEGTVMTELKPQGTNSAFFGESSSELRGGCSFGELSTTEYYVATDGRSAAEEDDSIAAGALWTF</sequence>
<dbReference type="PANTHER" id="PTHR31985:SF312">
    <property type="entry name" value="AP2_ERF DOMAIN-CONTAINING PROTEIN"/>
    <property type="match status" value="1"/>
</dbReference>
<evidence type="ECO:0000256" key="7">
    <source>
        <dbReference type="ARBA" id="ARBA00024343"/>
    </source>
</evidence>
<dbReference type="InterPro" id="IPR016177">
    <property type="entry name" value="DNA-bd_dom_sf"/>
</dbReference>
<feature type="domain" description="AP2/ERF" evidence="8">
    <location>
        <begin position="18"/>
        <end position="83"/>
    </location>
</feature>
<reference evidence="9 10" key="1">
    <citation type="submission" date="2019-09" db="EMBL/GenBank/DDBJ databases">
        <title>A chromosome-level genome assembly of the Chinese tupelo Nyssa sinensis.</title>
        <authorList>
            <person name="Yang X."/>
            <person name="Kang M."/>
            <person name="Yang Y."/>
            <person name="Xiong H."/>
            <person name="Wang M."/>
            <person name="Zhang Z."/>
            <person name="Wang Z."/>
            <person name="Wu H."/>
            <person name="Ma T."/>
            <person name="Liu J."/>
            <person name="Xi Z."/>
        </authorList>
    </citation>
    <scope>NUCLEOTIDE SEQUENCE [LARGE SCALE GENOMIC DNA]</scope>
    <source>
        <strain evidence="9">J267</strain>
        <tissue evidence="9">Leaf</tissue>
    </source>
</reference>
<evidence type="ECO:0000256" key="4">
    <source>
        <dbReference type="ARBA" id="ARBA00023159"/>
    </source>
</evidence>
<dbReference type="SMART" id="SM00380">
    <property type="entry name" value="AP2"/>
    <property type="match status" value="1"/>
</dbReference>
<protein>
    <recommendedName>
        <fullName evidence="8">AP2/ERF domain-containing protein</fullName>
    </recommendedName>
</protein>
<dbReference type="AlphaFoldDB" id="A0A5J5A1Q8"/>
<dbReference type="EMBL" id="CM018047">
    <property type="protein sequence ID" value="KAA8523351.1"/>
    <property type="molecule type" value="Genomic_DNA"/>
</dbReference>
<evidence type="ECO:0000256" key="3">
    <source>
        <dbReference type="ARBA" id="ARBA00023125"/>
    </source>
</evidence>
<comment type="similarity">
    <text evidence="7">Belongs to the AP2/ERF transcription factor family. ERF subfamily.</text>
</comment>
<dbReference type="GO" id="GO:0005634">
    <property type="term" value="C:nucleus"/>
    <property type="evidence" value="ECO:0007669"/>
    <property type="project" value="UniProtKB-SubCell"/>
</dbReference>
<evidence type="ECO:0000256" key="6">
    <source>
        <dbReference type="ARBA" id="ARBA00023242"/>
    </source>
</evidence>
<dbReference type="InterPro" id="IPR036955">
    <property type="entry name" value="AP2/ERF_dom_sf"/>
</dbReference>
<keyword evidence="3" id="KW-0238">DNA-binding</keyword>
<evidence type="ECO:0000256" key="1">
    <source>
        <dbReference type="ARBA" id="ARBA00004123"/>
    </source>
</evidence>
<comment type="subcellular location">
    <subcellularLocation>
        <location evidence="1">Nucleus</location>
    </subcellularLocation>
</comment>
<evidence type="ECO:0000313" key="10">
    <source>
        <dbReference type="Proteomes" id="UP000325577"/>
    </source>
</evidence>
<dbReference type="InterPro" id="IPR051032">
    <property type="entry name" value="AP2/ERF_TF_ERF_subfamily"/>
</dbReference>
<keyword evidence="5" id="KW-0804">Transcription</keyword>
<dbReference type="GO" id="GO:0003700">
    <property type="term" value="F:DNA-binding transcription factor activity"/>
    <property type="evidence" value="ECO:0007669"/>
    <property type="project" value="InterPro"/>
</dbReference>
<evidence type="ECO:0000313" key="9">
    <source>
        <dbReference type="EMBL" id="KAA8523351.1"/>
    </source>
</evidence>
<evidence type="ECO:0000256" key="5">
    <source>
        <dbReference type="ARBA" id="ARBA00023163"/>
    </source>
</evidence>
<proteinExistence type="inferred from homology"/>
<gene>
    <name evidence="9" type="ORF">F0562_009774</name>
</gene>
<accession>A0A5J5A1Q8</accession>
<dbReference type="OrthoDB" id="1918918at2759"/>
<dbReference type="PRINTS" id="PR00367">
    <property type="entry name" value="ETHRSPELEMNT"/>
</dbReference>
<name>A0A5J5A1Q8_9ASTE</name>
<keyword evidence="4" id="KW-0010">Activator</keyword>
<dbReference type="PROSITE" id="PS51032">
    <property type="entry name" value="AP2_ERF"/>
    <property type="match status" value="1"/>
</dbReference>
<dbReference type="Proteomes" id="UP000325577">
    <property type="component" value="Linkage Group LG4"/>
</dbReference>
<evidence type="ECO:0000259" key="8">
    <source>
        <dbReference type="PROSITE" id="PS51032"/>
    </source>
</evidence>
<organism evidence="9 10">
    <name type="scientific">Nyssa sinensis</name>
    <dbReference type="NCBI Taxonomy" id="561372"/>
    <lineage>
        <taxon>Eukaryota</taxon>
        <taxon>Viridiplantae</taxon>
        <taxon>Streptophyta</taxon>
        <taxon>Embryophyta</taxon>
        <taxon>Tracheophyta</taxon>
        <taxon>Spermatophyta</taxon>
        <taxon>Magnoliopsida</taxon>
        <taxon>eudicotyledons</taxon>
        <taxon>Gunneridae</taxon>
        <taxon>Pentapetalae</taxon>
        <taxon>asterids</taxon>
        <taxon>Cornales</taxon>
        <taxon>Nyssaceae</taxon>
        <taxon>Nyssa</taxon>
    </lineage>
</organism>